<evidence type="ECO:0000313" key="2">
    <source>
        <dbReference type="EMBL" id="GAP19212.1"/>
    </source>
</evidence>
<keyword evidence="1" id="KW-0812">Transmembrane</keyword>
<reference evidence="2" key="1">
    <citation type="journal article" date="2015" name="Genome Announc.">
        <title>Draft Genome Sequences of Anaerolinea thermolimosa IMO-1, Bellilinea caldifistulae GOMI-1, Leptolinea tardivitalis YMTK-2, Levilinea saccharolytica KIBI-1, Longilinea arvoryzae KOME-1, Previously Described as Members of the Class Anaerolineae (Chloroflexi).</title>
        <authorList>
            <person name="Matsuura N."/>
            <person name="Tourlousse M.D."/>
            <person name="Ohashi A."/>
            <person name="Hugenholtz P."/>
            <person name="Sekiguchi Y."/>
        </authorList>
    </citation>
    <scope>NUCLEOTIDE SEQUENCE</scope>
    <source>
        <strain evidence="2">KIBI-1</strain>
    </source>
</reference>
<accession>A0A0M8JQ15</accession>
<gene>
    <name evidence="2" type="ORF">LSAC_03112</name>
</gene>
<feature type="transmembrane region" description="Helical" evidence="1">
    <location>
        <begin position="80"/>
        <end position="100"/>
    </location>
</feature>
<dbReference type="EMBL" id="DF967975">
    <property type="protein sequence ID" value="GAP19212.1"/>
    <property type="molecule type" value="Genomic_DNA"/>
</dbReference>
<dbReference type="RefSeq" id="WP_062419507.1">
    <property type="nucleotide sequence ID" value="NZ_BBXZ01000167.1"/>
</dbReference>
<evidence type="ECO:0000256" key="1">
    <source>
        <dbReference type="SAM" id="Phobius"/>
    </source>
</evidence>
<proteinExistence type="predicted"/>
<dbReference type="OrthoDB" id="158206at2"/>
<keyword evidence="1" id="KW-0472">Membrane</keyword>
<sequence length="232" mass="26161">MSDFITLTCPSCGGKMEIPQESDRYRCLYCGNEHILREAAPQLTGIRSLARAAAARPAEISIEKESGAVRLVRRWFSLKYIPLAFFCIAWDSFLIFWYGIAFSMKAPWIMIVFPIAHLAVGVGLTYSVLAGFFNRSYLELTRKELAVWHGPLPWGGAVTLPTAEIRQLYTQLAPGKSSDSSASYHLFAITQDGRSHKLFSNLETPDVALFMEQQVERWLRIEDRPVAGELPR</sequence>
<dbReference type="AlphaFoldDB" id="A0A0M8JQ15"/>
<keyword evidence="1" id="KW-1133">Transmembrane helix</keyword>
<name>A0A0M8JQ15_9CHLR</name>
<dbReference type="Gene3D" id="2.20.28.30">
    <property type="entry name" value="RNA polymerase ii, chain L"/>
    <property type="match status" value="1"/>
</dbReference>
<protein>
    <submittedName>
        <fullName evidence="2">Uncharacterized protein</fullName>
    </submittedName>
</protein>
<organism evidence="2">
    <name type="scientific">Levilinea saccharolytica</name>
    <dbReference type="NCBI Taxonomy" id="229921"/>
    <lineage>
        <taxon>Bacteria</taxon>
        <taxon>Bacillati</taxon>
        <taxon>Chloroflexota</taxon>
        <taxon>Anaerolineae</taxon>
        <taxon>Anaerolineales</taxon>
        <taxon>Anaerolineaceae</taxon>
        <taxon>Levilinea</taxon>
    </lineage>
</organism>
<feature type="transmembrane region" description="Helical" evidence="1">
    <location>
        <begin position="106"/>
        <end position="133"/>
    </location>
</feature>